<evidence type="ECO:0000313" key="2">
    <source>
        <dbReference type="EMBL" id="KAK2562807.1"/>
    </source>
</evidence>
<keyword evidence="1" id="KW-0175">Coiled coil</keyword>
<gene>
    <name evidence="2" type="ORF">P5673_013756</name>
</gene>
<evidence type="ECO:0000256" key="1">
    <source>
        <dbReference type="SAM" id="Coils"/>
    </source>
</evidence>
<proteinExistence type="predicted"/>
<reference evidence="2" key="1">
    <citation type="journal article" date="2023" name="G3 (Bethesda)">
        <title>Whole genome assembly and annotation of the endangered Caribbean coral Acropora cervicornis.</title>
        <authorList>
            <person name="Selwyn J.D."/>
            <person name="Vollmer S.V."/>
        </authorList>
    </citation>
    <scope>NUCLEOTIDE SEQUENCE</scope>
    <source>
        <strain evidence="2">K2</strain>
    </source>
</reference>
<protein>
    <submittedName>
        <fullName evidence="2">Uncharacterized protein</fullName>
    </submittedName>
</protein>
<sequence length="65" mass="7319">MIETAKSNQAKAKRKLEAVREEQKVVNTQNQNLLEKALPTGYGLEWWIGIADGEQGGYLCPSNYH</sequence>
<comment type="caution">
    <text evidence="2">The sequence shown here is derived from an EMBL/GenBank/DDBJ whole genome shotgun (WGS) entry which is preliminary data.</text>
</comment>
<name>A0AAD9QK80_ACRCE</name>
<feature type="coiled-coil region" evidence="1">
    <location>
        <begin position="2"/>
        <end position="36"/>
    </location>
</feature>
<evidence type="ECO:0000313" key="3">
    <source>
        <dbReference type="Proteomes" id="UP001249851"/>
    </source>
</evidence>
<dbReference type="EMBL" id="JARQWQ010000027">
    <property type="protein sequence ID" value="KAK2562807.1"/>
    <property type="molecule type" value="Genomic_DNA"/>
</dbReference>
<accession>A0AAD9QK80</accession>
<reference evidence="2" key="2">
    <citation type="journal article" date="2023" name="Science">
        <title>Genomic signatures of disease resistance in endangered staghorn corals.</title>
        <authorList>
            <person name="Vollmer S.V."/>
            <person name="Selwyn J.D."/>
            <person name="Despard B.A."/>
            <person name="Roesel C.L."/>
        </authorList>
    </citation>
    <scope>NUCLEOTIDE SEQUENCE</scope>
    <source>
        <strain evidence="2">K2</strain>
    </source>
</reference>
<keyword evidence="3" id="KW-1185">Reference proteome</keyword>
<dbReference type="AlphaFoldDB" id="A0AAD9QK80"/>
<dbReference type="Proteomes" id="UP001249851">
    <property type="component" value="Unassembled WGS sequence"/>
</dbReference>
<organism evidence="2 3">
    <name type="scientific">Acropora cervicornis</name>
    <name type="common">Staghorn coral</name>
    <dbReference type="NCBI Taxonomy" id="6130"/>
    <lineage>
        <taxon>Eukaryota</taxon>
        <taxon>Metazoa</taxon>
        <taxon>Cnidaria</taxon>
        <taxon>Anthozoa</taxon>
        <taxon>Hexacorallia</taxon>
        <taxon>Scleractinia</taxon>
        <taxon>Astrocoeniina</taxon>
        <taxon>Acroporidae</taxon>
        <taxon>Acropora</taxon>
    </lineage>
</organism>